<evidence type="ECO:0000259" key="2">
    <source>
        <dbReference type="PROSITE" id="PS50994"/>
    </source>
</evidence>
<dbReference type="Pfam" id="PF17921">
    <property type="entry name" value="Integrase_H2C2"/>
    <property type="match status" value="1"/>
</dbReference>
<dbReference type="GO" id="GO:0003964">
    <property type="term" value="F:RNA-directed DNA polymerase activity"/>
    <property type="evidence" value="ECO:0007669"/>
    <property type="project" value="UniProtKB-EC"/>
</dbReference>
<dbReference type="InterPro" id="IPR036397">
    <property type="entry name" value="RNaseH_sf"/>
</dbReference>
<dbReference type="InterPro" id="IPR050951">
    <property type="entry name" value="Retrovirus_Pol_polyprotein"/>
</dbReference>
<dbReference type="SUPFAM" id="SSF53098">
    <property type="entry name" value="Ribonuclease H-like"/>
    <property type="match status" value="1"/>
</dbReference>
<evidence type="ECO:0000313" key="3">
    <source>
        <dbReference type="EMBL" id="JAB64829.1"/>
    </source>
</evidence>
<dbReference type="Pfam" id="PF00665">
    <property type="entry name" value="rve"/>
    <property type="match status" value="1"/>
</dbReference>
<gene>
    <name evidence="3" type="primary">GIN1</name>
</gene>
<sequence>MYNAVVEAQSNSPKCRRTVAKLLDMQNQPPRNSAEQRMLDQFVVEDGKLYKKIHNKQLLVVPHRLTQRIIYNFHDPPHQAHPGGEETLRQIQEYYHWYRMAKQVGDYIKKCLPCMATKKRQIQQAAPMRAHTAETPFNTISVDVLGPYPETARHNRYIILVEDIFSKWVEATTTSTTTADVVLRYLENDVFARYGPPQTLITDSGTIFNSRRYTRFLEQHRITKLTAAVTHQRANPVERRVQELKKVLRALMRGHHRRSWDLYLPQALFVLRTRRNAATRETP</sequence>
<organism evidence="3">
    <name type="scientific">Anoplophora glabripennis</name>
    <name type="common">Asian longhorn beetle</name>
    <name type="synonym">Anoplophora nobilis</name>
    <dbReference type="NCBI Taxonomy" id="217634"/>
    <lineage>
        <taxon>Eukaryota</taxon>
        <taxon>Metazoa</taxon>
        <taxon>Ecdysozoa</taxon>
        <taxon>Arthropoda</taxon>
        <taxon>Hexapoda</taxon>
        <taxon>Insecta</taxon>
        <taxon>Pterygota</taxon>
        <taxon>Neoptera</taxon>
        <taxon>Endopterygota</taxon>
        <taxon>Coleoptera</taxon>
        <taxon>Polyphaga</taxon>
        <taxon>Cucujiformia</taxon>
        <taxon>Chrysomeloidea</taxon>
        <taxon>Cerambycidae</taxon>
        <taxon>Lamiinae</taxon>
        <taxon>Lamiini</taxon>
        <taxon>Anoplophora</taxon>
    </lineage>
</organism>
<dbReference type="Gene3D" id="3.30.420.10">
    <property type="entry name" value="Ribonuclease H-like superfamily/Ribonuclease H"/>
    <property type="match status" value="1"/>
</dbReference>
<dbReference type="PANTHER" id="PTHR37984">
    <property type="entry name" value="PROTEIN CBG26694"/>
    <property type="match status" value="1"/>
</dbReference>
<dbReference type="PANTHER" id="PTHR37984:SF5">
    <property type="entry name" value="PROTEIN NYNRIN-LIKE"/>
    <property type="match status" value="1"/>
</dbReference>
<dbReference type="EC" id="2.7.7.49" evidence="1"/>
<feature type="non-terminal residue" evidence="3">
    <location>
        <position position="283"/>
    </location>
</feature>
<dbReference type="InterPro" id="IPR012337">
    <property type="entry name" value="RNaseH-like_sf"/>
</dbReference>
<reference evidence="3" key="1">
    <citation type="submission" date="2013-07" db="EMBL/GenBank/DDBJ databases">
        <title>Midgut Transcriptome Profiling of Anoplphora glabripennis, a Lignocellulose Degrading, Wood-Boring Cerambycid.</title>
        <authorList>
            <person name="Scully E.D."/>
            <person name="Hoover K."/>
            <person name="Carlson J.E."/>
            <person name="Tien M."/>
            <person name="Geib S.M."/>
        </authorList>
    </citation>
    <scope>NUCLEOTIDE SEQUENCE</scope>
</reference>
<name>V5GL59_ANOGL</name>
<dbReference type="InterPro" id="IPR041588">
    <property type="entry name" value="Integrase_H2C2"/>
</dbReference>
<dbReference type="AlphaFoldDB" id="V5GL59"/>
<dbReference type="PROSITE" id="PS50994">
    <property type="entry name" value="INTEGRASE"/>
    <property type="match status" value="1"/>
</dbReference>
<dbReference type="FunFam" id="1.10.340.70:FF:000001">
    <property type="entry name" value="Retrovirus-related Pol polyprotein from transposon gypsy-like Protein"/>
    <property type="match status" value="1"/>
</dbReference>
<dbReference type="GO" id="GO:0003676">
    <property type="term" value="F:nucleic acid binding"/>
    <property type="evidence" value="ECO:0007669"/>
    <property type="project" value="InterPro"/>
</dbReference>
<proteinExistence type="predicted"/>
<accession>V5GL59</accession>
<dbReference type="GO" id="GO:0015074">
    <property type="term" value="P:DNA integration"/>
    <property type="evidence" value="ECO:0007669"/>
    <property type="project" value="InterPro"/>
</dbReference>
<evidence type="ECO:0000256" key="1">
    <source>
        <dbReference type="ARBA" id="ARBA00012493"/>
    </source>
</evidence>
<dbReference type="EMBL" id="GALX01003637">
    <property type="protein sequence ID" value="JAB64829.1"/>
    <property type="molecule type" value="Transcribed_RNA"/>
</dbReference>
<dbReference type="InterPro" id="IPR001584">
    <property type="entry name" value="Integrase_cat-core"/>
</dbReference>
<dbReference type="Gene3D" id="1.10.340.70">
    <property type="match status" value="1"/>
</dbReference>
<protein>
    <recommendedName>
        <fullName evidence="1">RNA-directed DNA polymerase</fullName>
        <ecNumber evidence="1">2.7.7.49</ecNumber>
    </recommendedName>
</protein>
<feature type="domain" description="Integrase catalytic" evidence="2">
    <location>
        <begin position="132"/>
        <end position="283"/>
    </location>
</feature>